<dbReference type="InterPro" id="IPR051638">
    <property type="entry name" value="CTBP_dehydrogenase"/>
</dbReference>
<dbReference type="GO" id="GO:0140297">
    <property type="term" value="F:DNA-binding transcription factor binding"/>
    <property type="evidence" value="ECO:0007669"/>
    <property type="project" value="TreeGrafter"/>
</dbReference>
<dbReference type="GeneID" id="33557503"/>
<evidence type="ECO:0000256" key="4">
    <source>
        <dbReference type="ARBA" id="ARBA00023242"/>
    </source>
</evidence>
<dbReference type="Pfam" id="PF02826">
    <property type="entry name" value="2-Hacid_dh_C"/>
    <property type="match status" value="1"/>
</dbReference>
<dbReference type="Gene3D" id="3.40.50.720">
    <property type="entry name" value="NAD(P)-binding Rossmann-like Domain"/>
    <property type="match status" value="2"/>
</dbReference>
<name>A0A1Y1UJ23_9TREE</name>
<keyword evidence="3 5" id="KW-0560">Oxidoreductase</keyword>
<dbReference type="OrthoDB" id="298012at2759"/>
<dbReference type="SUPFAM" id="SSF52283">
    <property type="entry name" value="Formate/glycerate dehydrogenase catalytic domain-like"/>
    <property type="match status" value="1"/>
</dbReference>
<dbReference type="PANTHER" id="PTHR46029:SF7">
    <property type="entry name" value="C-TERMINAL-BINDING PROTEIN"/>
    <property type="match status" value="1"/>
</dbReference>
<dbReference type="GO" id="GO:0001221">
    <property type="term" value="F:transcription coregulator binding"/>
    <property type="evidence" value="ECO:0007669"/>
    <property type="project" value="TreeGrafter"/>
</dbReference>
<dbReference type="CDD" id="cd05299">
    <property type="entry name" value="CtBP_dh"/>
    <property type="match status" value="1"/>
</dbReference>
<comment type="caution">
    <text evidence="8">The sequence shown here is derived from an EMBL/GenBank/DDBJ whole genome shotgun (WGS) entry which is preliminary data.</text>
</comment>
<proteinExistence type="inferred from homology"/>
<dbReference type="InterPro" id="IPR043322">
    <property type="entry name" value="CtBP"/>
</dbReference>
<evidence type="ECO:0000259" key="6">
    <source>
        <dbReference type="Pfam" id="PF00389"/>
    </source>
</evidence>
<organism evidence="8 9">
    <name type="scientific">Kockovaella imperatae</name>
    <dbReference type="NCBI Taxonomy" id="4999"/>
    <lineage>
        <taxon>Eukaryota</taxon>
        <taxon>Fungi</taxon>
        <taxon>Dikarya</taxon>
        <taxon>Basidiomycota</taxon>
        <taxon>Agaricomycotina</taxon>
        <taxon>Tremellomycetes</taxon>
        <taxon>Tremellales</taxon>
        <taxon>Cuniculitremaceae</taxon>
        <taxon>Kockovaella</taxon>
    </lineage>
</organism>
<dbReference type="InterPro" id="IPR006139">
    <property type="entry name" value="D-isomer_2_OHA_DH_cat_dom"/>
</dbReference>
<dbReference type="RefSeq" id="XP_021872055.1">
    <property type="nucleotide sequence ID" value="XM_022015694.1"/>
</dbReference>
<evidence type="ECO:0000256" key="3">
    <source>
        <dbReference type="ARBA" id="ARBA00023002"/>
    </source>
</evidence>
<gene>
    <name evidence="8" type="ORF">BD324DRAFT_624382</name>
</gene>
<evidence type="ECO:0008006" key="10">
    <source>
        <dbReference type="Google" id="ProtNLM"/>
    </source>
</evidence>
<dbReference type="PANTHER" id="PTHR46029">
    <property type="entry name" value="C-TERMINAL-BINDING PROTEIN"/>
    <property type="match status" value="1"/>
</dbReference>
<evidence type="ECO:0000256" key="2">
    <source>
        <dbReference type="ARBA" id="ARBA00005854"/>
    </source>
</evidence>
<dbReference type="GO" id="GO:0006357">
    <property type="term" value="P:regulation of transcription by RNA polymerase II"/>
    <property type="evidence" value="ECO:0007669"/>
    <property type="project" value="TreeGrafter"/>
</dbReference>
<comment type="subcellular location">
    <subcellularLocation>
        <location evidence="1">Nucleus</location>
    </subcellularLocation>
</comment>
<dbReference type="GO" id="GO:0016616">
    <property type="term" value="F:oxidoreductase activity, acting on the CH-OH group of donors, NAD or NADP as acceptor"/>
    <property type="evidence" value="ECO:0007669"/>
    <property type="project" value="InterPro"/>
</dbReference>
<dbReference type="GO" id="GO:0005634">
    <property type="term" value="C:nucleus"/>
    <property type="evidence" value="ECO:0007669"/>
    <property type="project" value="UniProtKB-SubCell"/>
</dbReference>
<evidence type="ECO:0000256" key="1">
    <source>
        <dbReference type="ARBA" id="ARBA00004123"/>
    </source>
</evidence>
<evidence type="ECO:0000259" key="7">
    <source>
        <dbReference type="Pfam" id="PF02826"/>
    </source>
</evidence>
<dbReference type="InterPro" id="IPR036291">
    <property type="entry name" value="NAD(P)-bd_dom_sf"/>
</dbReference>
<protein>
    <recommendedName>
        <fullName evidence="10">C-terminal binding protein</fullName>
    </recommendedName>
</protein>
<keyword evidence="4" id="KW-0539">Nucleus</keyword>
<evidence type="ECO:0000313" key="9">
    <source>
        <dbReference type="Proteomes" id="UP000193218"/>
    </source>
</evidence>
<comment type="similarity">
    <text evidence="2 5">Belongs to the D-isomer specific 2-hydroxyacid dehydrogenase family.</text>
</comment>
<dbReference type="SUPFAM" id="SSF51735">
    <property type="entry name" value="NAD(P)-binding Rossmann-fold domains"/>
    <property type="match status" value="1"/>
</dbReference>
<dbReference type="Proteomes" id="UP000193218">
    <property type="component" value="Unassembled WGS sequence"/>
</dbReference>
<feature type="domain" description="D-isomer specific 2-hydroxyacid dehydrogenase NAD-binding" evidence="7">
    <location>
        <begin position="118"/>
        <end position="313"/>
    </location>
</feature>
<dbReference type="InterPro" id="IPR006140">
    <property type="entry name" value="D-isomer_DH_NAD-bd"/>
</dbReference>
<dbReference type="STRING" id="4999.A0A1Y1UJ23"/>
<evidence type="ECO:0000256" key="5">
    <source>
        <dbReference type="RuleBase" id="RU003719"/>
    </source>
</evidence>
<keyword evidence="9" id="KW-1185">Reference proteome</keyword>
<dbReference type="EMBL" id="NBSH01000005">
    <property type="protein sequence ID" value="ORX38068.1"/>
    <property type="molecule type" value="Genomic_DNA"/>
</dbReference>
<accession>A0A1Y1UJ23</accession>
<dbReference type="PROSITE" id="PS00671">
    <property type="entry name" value="D_2_HYDROXYACID_DH_3"/>
    <property type="match status" value="1"/>
</dbReference>
<dbReference type="Pfam" id="PF00389">
    <property type="entry name" value="2-Hacid_dh"/>
    <property type="match status" value="1"/>
</dbReference>
<feature type="domain" description="D-isomer specific 2-hydroxyacid dehydrogenase catalytic" evidence="6">
    <location>
        <begin position="42"/>
        <end position="344"/>
    </location>
</feature>
<dbReference type="AlphaFoldDB" id="A0A1Y1UJ23"/>
<dbReference type="InterPro" id="IPR029753">
    <property type="entry name" value="D-isomer_DH_CS"/>
</dbReference>
<dbReference type="GO" id="GO:0003713">
    <property type="term" value="F:transcription coactivator activity"/>
    <property type="evidence" value="ECO:0007669"/>
    <property type="project" value="TreeGrafter"/>
</dbReference>
<dbReference type="GO" id="GO:0051287">
    <property type="term" value="F:NAD binding"/>
    <property type="evidence" value="ECO:0007669"/>
    <property type="project" value="InterPro"/>
</dbReference>
<reference evidence="8 9" key="1">
    <citation type="submission" date="2017-03" db="EMBL/GenBank/DDBJ databases">
        <title>Widespread Adenine N6-methylation of Active Genes in Fungi.</title>
        <authorList>
            <consortium name="DOE Joint Genome Institute"/>
            <person name="Mondo S.J."/>
            <person name="Dannebaum R.O."/>
            <person name="Kuo R.C."/>
            <person name="Louie K.B."/>
            <person name="Bewick A.J."/>
            <person name="Labutti K."/>
            <person name="Haridas S."/>
            <person name="Kuo A."/>
            <person name="Salamov A."/>
            <person name="Ahrendt S.R."/>
            <person name="Lau R."/>
            <person name="Bowen B.P."/>
            <person name="Lipzen A."/>
            <person name="Sullivan W."/>
            <person name="Andreopoulos W.B."/>
            <person name="Clum A."/>
            <person name="Lindquist E."/>
            <person name="Daum C."/>
            <person name="Northen T.R."/>
            <person name="Ramamoorthy G."/>
            <person name="Schmitz R.J."/>
            <person name="Gryganskyi A."/>
            <person name="Culley D."/>
            <person name="Magnuson J."/>
            <person name="James T.Y."/>
            <person name="O'Malley M.A."/>
            <person name="Stajich J.E."/>
            <person name="Spatafora J.W."/>
            <person name="Visel A."/>
            <person name="Grigoriev I.V."/>
        </authorList>
    </citation>
    <scope>NUCLEOTIDE SEQUENCE [LARGE SCALE GENOMIC DNA]</scope>
    <source>
        <strain evidence="8 9">NRRL Y-17943</strain>
    </source>
</reference>
<dbReference type="GO" id="GO:0003714">
    <property type="term" value="F:transcription corepressor activity"/>
    <property type="evidence" value="ECO:0007669"/>
    <property type="project" value="InterPro"/>
</dbReference>
<sequence length="349" mass="39098">MNMETILTVGDPWINEDEEHVLRSSFSGTVFQTVHCDLDLSQPLTDVPRDIARTVTGIFINRHWLTENDISHFPRLKGVVRMGVGWDRIDRTALAKRNVTFCNTPDYGVTEVADHTLALALSLQRGILLHYVSQRQSAPAWDPVDPTLLPSFRSLSRRPKSRIWGAIGFGRIGSAAALRAKAFGWKVIFCDPYLPTGYEKVFEAERTRRPEEVFSRANIISLHCRLTPETRHMVNDQTLQLVQPGTILINTARGGLVDLDAVERALEDGRLSGAGLDVLETEPPMEPLPNLLKAYRAKAACLDGKLVITPHIAYYSEESLEDRKRNCLETMRDVLLDGLSTNVVQGTEQ</sequence>
<dbReference type="InParanoid" id="A0A1Y1UJ23"/>
<evidence type="ECO:0000313" key="8">
    <source>
        <dbReference type="EMBL" id="ORX38068.1"/>
    </source>
</evidence>